<dbReference type="AlphaFoldDB" id="A0A9K3CYM3"/>
<feature type="domain" description="Helicase C-terminal" evidence="10">
    <location>
        <begin position="63"/>
        <end position="225"/>
    </location>
</feature>
<evidence type="ECO:0000256" key="2">
    <source>
        <dbReference type="ARBA" id="ARBA00012552"/>
    </source>
</evidence>
<keyword evidence="3" id="KW-0547">Nucleotide-binding</keyword>
<reference evidence="11 12" key="1">
    <citation type="journal article" date="2018" name="PLoS ONE">
        <title>The draft genome of Kipferlia bialata reveals reductive genome evolution in fornicate parasites.</title>
        <authorList>
            <person name="Tanifuji G."/>
            <person name="Takabayashi S."/>
            <person name="Kume K."/>
            <person name="Takagi M."/>
            <person name="Nakayama T."/>
            <person name="Kamikawa R."/>
            <person name="Inagaki Y."/>
            <person name="Hashimoto T."/>
        </authorList>
    </citation>
    <scope>NUCLEOTIDE SEQUENCE [LARGE SCALE GENOMIC DNA]</scope>
    <source>
        <strain evidence="11">NY0173</strain>
    </source>
</reference>
<keyword evidence="6" id="KW-0067">ATP-binding</keyword>
<evidence type="ECO:0000256" key="9">
    <source>
        <dbReference type="SAM" id="SignalP"/>
    </source>
</evidence>
<protein>
    <recommendedName>
        <fullName evidence="2">RNA helicase</fullName>
        <ecNumber evidence="2">3.6.4.13</ecNumber>
    </recommendedName>
</protein>
<dbReference type="SUPFAM" id="SSF52540">
    <property type="entry name" value="P-loop containing nucleoside triphosphate hydrolases"/>
    <property type="match status" value="1"/>
</dbReference>
<name>A0A9K3CYM3_9EUKA</name>
<dbReference type="PROSITE" id="PS51194">
    <property type="entry name" value="HELICASE_CTER"/>
    <property type="match status" value="1"/>
</dbReference>
<dbReference type="GO" id="GO:0005524">
    <property type="term" value="F:ATP binding"/>
    <property type="evidence" value="ECO:0007669"/>
    <property type="project" value="UniProtKB-KW"/>
</dbReference>
<evidence type="ECO:0000313" key="11">
    <source>
        <dbReference type="EMBL" id="GIQ84741.1"/>
    </source>
</evidence>
<dbReference type="InterPro" id="IPR050079">
    <property type="entry name" value="DEAD_box_RNA_helicase"/>
</dbReference>
<organism evidence="11 12">
    <name type="scientific">Kipferlia bialata</name>
    <dbReference type="NCBI Taxonomy" id="797122"/>
    <lineage>
        <taxon>Eukaryota</taxon>
        <taxon>Metamonada</taxon>
        <taxon>Carpediemonas-like organisms</taxon>
        <taxon>Kipferlia</taxon>
    </lineage>
</organism>
<dbReference type="EC" id="3.6.4.13" evidence="2"/>
<evidence type="ECO:0000256" key="1">
    <source>
        <dbReference type="ARBA" id="ARBA00004123"/>
    </source>
</evidence>
<dbReference type="Pfam" id="PF00271">
    <property type="entry name" value="Helicase_C"/>
    <property type="match status" value="1"/>
</dbReference>
<comment type="caution">
    <text evidence="11">The sequence shown here is derived from an EMBL/GenBank/DDBJ whole genome shotgun (WGS) entry which is preliminary data.</text>
</comment>
<dbReference type="SMART" id="SM00490">
    <property type="entry name" value="HELICc"/>
    <property type="match status" value="1"/>
</dbReference>
<dbReference type="Proteomes" id="UP000265618">
    <property type="component" value="Unassembled WGS sequence"/>
</dbReference>
<evidence type="ECO:0000256" key="7">
    <source>
        <dbReference type="ARBA" id="ARBA00023242"/>
    </source>
</evidence>
<dbReference type="CDD" id="cd18787">
    <property type="entry name" value="SF2_C_DEAD"/>
    <property type="match status" value="1"/>
</dbReference>
<evidence type="ECO:0000256" key="5">
    <source>
        <dbReference type="ARBA" id="ARBA00022806"/>
    </source>
</evidence>
<dbReference type="GO" id="GO:0005829">
    <property type="term" value="C:cytosol"/>
    <property type="evidence" value="ECO:0007669"/>
    <property type="project" value="TreeGrafter"/>
</dbReference>
<comment type="subcellular location">
    <subcellularLocation>
        <location evidence="1">Nucleus</location>
    </subcellularLocation>
</comment>
<feature type="chain" id="PRO_5039946549" description="RNA helicase" evidence="9">
    <location>
        <begin position="21"/>
        <end position="230"/>
    </location>
</feature>
<evidence type="ECO:0000259" key="10">
    <source>
        <dbReference type="PROSITE" id="PS51194"/>
    </source>
</evidence>
<evidence type="ECO:0000256" key="6">
    <source>
        <dbReference type="ARBA" id="ARBA00022840"/>
    </source>
</evidence>
<keyword evidence="7" id="KW-0539">Nucleus</keyword>
<dbReference type="EMBL" id="BDIP01001602">
    <property type="protein sequence ID" value="GIQ84741.1"/>
    <property type="molecule type" value="Genomic_DNA"/>
</dbReference>
<keyword evidence="9" id="KW-0732">Signal</keyword>
<feature type="signal peptide" evidence="9">
    <location>
        <begin position="1"/>
        <end position="20"/>
    </location>
</feature>
<proteinExistence type="inferred from homology"/>
<keyword evidence="5" id="KW-0347">Helicase</keyword>
<dbReference type="GO" id="GO:0016787">
    <property type="term" value="F:hydrolase activity"/>
    <property type="evidence" value="ECO:0007669"/>
    <property type="project" value="UniProtKB-KW"/>
</dbReference>
<gene>
    <name evidence="11" type="ORF">KIPB_006292</name>
</gene>
<dbReference type="GO" id="GO:0003724">
    <property type="term" value="F:RNA helicase activity"/>
    <property type="evidence" value="ECO:0007669"/>
    <property type="project" value="UniProtKB-EC"/>
</dbReference>
<dbReference type="PANTHER" id="PTHR47959">
    <property type="entry name" value="ATP-DEPENDENT RNA HELICASE RHLE-RELATED"/>
    <property type="match status" value="1"/>
</dbReference>
<evidence type="ECO:0000256" key="4">
    <source>
        <dbReference type="ARBA" id="ARBA00022801"/>
    </source>
</evidence>
<comment type="similarity">
    <text evidence="8">Belongs to the DEAD box helicase family. DECD subfamily.</text>
</comment>
<accession>A0A9K3CYM3</accession>
<keyword evidence="12" id="KW-1185">Reference proteome</keyword>
<keyword evidence="4" id="KW-0378">Hydrolase</keyword>
<dbReference type="Gene3D" id="3.40.50.300">
    <property type="entry name" value="P-loop containing nucleotide triphosphate hydrolases"/>
    <property type="match status" value="1"/>
</dbReference>
<dbReference type="InterPro" id="IPR001650">
    <property type="entry name" value="Helicase_C-like"/>
</dbReference>
<sequence length="230" mass="25828">MLHLLCLVLVVGCLGVSVLAGEAAQFDFNTDTATLLSRLEAPGDFLTDPCEIFLDASKLVLHGLVQRYIALEEKHKIKRLLQLLETLHYNQIVIFVNKVQRCRALADVLKEAGNPVTSMHARLRQEERISRYSAFKSGETRIMVSTDLFERGVDFQRTNIVINFDVPALSDTYLHRVGRAGRFGTNGLAITFVSTEEDKALLKEIQDRFVIAIPEVEDVSSIDRSTYMNG</sequence>
<dbReference type="OrthoDB" id="10265785at2759"/>
<dbReference type="InterPro" id="IPR027417">
    <property type="entry name" value="P-loop_NTPase"/>
</dbReference>
<evidence type="ECO:0000256" key="8">
    <source>
        <dbReference type="ARBA" id="ARBA00038213"/>
    </source>
</evidence>
<dbReference type="FunFam" id="3.40.50.300:FF:000111">
    <property type="entry name" value="DEAD-box ATP-dependent RNA helicase"/>
    <property type="match status" value="1"/>
</dbReference>
<dbReference type="PANTHER" id="PTHR47959:SF1">
    <property type="entry name" value="ATP-DEPENDENT RNA HELICASE DBPA"/>
    <property type="match status" value="1"/>
</dbReference>
<evidence type="ECO:0000256" key="3">
    <source>
        <dbReference type="ARBA" id="ARBA00022741"/>
    </source>
</evidence>
<evidence type="ECO:0000313" key="12">
    <source>
        <dbReference type="Proteomes" id="UP000265618"/>
    </source>
</evidence>
<dbReference type="GO" id="GO:0005634">
    <property type="term" value="C:nucleus"/>
    <property type="evidence" value="ECO:0007669"/>
    <property type="project" value="UniProtKB-SubCell"/>
</dbReference>